<dbReference type="EMBL" id="JAIVGD010000015">
    <property type="protein sequence ID" value="KAH0759810.1"/>
    <property type="molecule type" value="Genomic_DNA"/>
</dbReference>
<feature type="repeat" description="PPR" evidence="7">
    <location>
        <begin position="1674"/>
        <end position="1708"/>
    </location>
</feature>
<evidence type="ECO:0000256" key="8">
    <source>
        <dbReference type="SAM" id="MobiDB-lite"/>
    </source>
</evidence>
<feature type="repeat" description="PPR" evidence="7">
    <location>
        <begin position="1464"/>
        <end position="1498"/>
    </location>
</feature>
<feature type="compositionally biased region" description="Basic and acidic residues" evidence="8">
    <location>
        <begin position="1015"/>
        <end position="1027"/>
    </location>
</feature>
<dbReference type="InterPro" id="IPR011990">
    <property type="entry name" value="TPR-like_helical_dom_sf"/>
</dbReference>
<dbReference type="Gene3D" id="1.25.40.10">
    <property type="entry name" value="Tetratricopeptide repeat domain"/>
    <property type="match status" value="6"/>
</dbReference>
<accession>A0ABQ7V6U5</accession>
<dbReference type="PANTHER" id="PTHR48412:SF1">
    <property type="entry name" value="ARM REPEAT SUPERFAMILY PROTEIN"/>
    <property type="match status" value="1"/>
</dbReference>
<feature type="repeat" description="PPR" evidence="7">
    <location>
        <begin position="1392"/>
        <end position="1426"/>
    </location>
</feature>
<dbReference type="InterPro" id="IPR036093">
    <property type="entry name" value="NAC_dom_sf"/>
</dbReference>
<proteinExistence type="inferred from homology"/>
<feature type="repeat" description="PPR" evidence="7">
    <location>
        <begin position="1287"/>
        <end position="1321"/>
    </location>
</feature>
<dbReference type="InterPro" id="IPR002885">
    <property type="entry name" value="PPR_rpt"/>
</dbReference>
<feature type="repeat" description="PPR" evidence="7">
    <location>
        <begin position="1357"/>
        <end position="1391"/>
    </location>
</feature>
<organism evidence="10 11">
    <name type="scientific">Solanum tuberosum</name>
    <name type="common">Potato</name>
    <dbReference type="NCBI Taxonomy" id="4113"/>
    <lineage>
        <taxon>Eukaryota</taxon>
        <taxon>Viridiplantae</taxon>
        <taxon>Streptophyta</taxon>
        <taxon>Embryophyta</taxon>
        <taxon>Tracheophyta</taxon>
        <taxon>Spermatophyta</taxon>
        <taxon>Magnoliopsida</taxon>
        <taxon>eudicotyledons</taxon>
        <taxon>Gunneridae</taxon>
        <taxon>Pentapetalae</taxon>
        <taxon>asterids</taxon>
        <taxon>lamiids</taxon>
        <taxon>Solanales</taxon>
        <taxon>Solanaceae</taxon>
        <taxon>Solanoideae</taxon>
        <taxon>Solaneae</taxon>
        <taxon>Solanum</taxon>
    </lineage>
</organism>
<keyword evidence="3" id="KW-0805">Transcription regulation</keyword>
<dbReference type="PANTHER" id="PTHR48412">
    <property type="entry name" value="ARM REPEAT SUPERFAMILY PROTEIN"/>
    <property type="match status" value="1"/>
</dbReference>
<dbReference type="SUPFAM" id="SSF101941">
    <property type="entry name" value="NAC domain"/>
    <property type="match status" value="1"/>
</dbReference>
<feature type="repeat" description="PPR" evidence="7">
    <location>
        <begin position="1884"/>
        <end position="1918"/>
    </location>
</feature>
<dbReference type="InterPro" id="IPR011989">
    <property type="entry name" value="ARM-like"/>
</dbReference>
<evidence type="ECO:0000256" key="6">
    <source>
        <dbReference type="ARBA" id="ARBA00023242"/>
    </source>
</evidence>
<evidence type="ECO:0000313" key="10">
    <source>
        <dbReference type="EMBL" id="KAH0759810.1"/>
    </source>
</evidence>
<feature type="compositionally biased region" description="Basic and acidic residues" evidence="8">
    <location>
        <begin position="1089"/>
        <end position="1154"/>
    </location>
</feature>
<evidence type="ECO:0000256" key="1">
    <source>
        <dbReference type="ARBA" id="ARBA00007690"/>
    </source>
</evidence>
<protein>
    <recommendedName>
        <fullName evidence="9">NAC domain-containing protein</fullName>
    </recommendedName>
</protein>
<comment type="similarity">
    <text evidence="1">Belongs to the RRP12 family.</text>
</comment>
<feature type="compositionally biased region" description="Basic and acidic residues" evidence="8">
    <location>
        <begin position="1046"/>
        <end position="1058"/>
    </location>
</feature>
<feature type="repeat" description="PPR" evidence="7">
    <location>
        <begin position="1744"/>
        <end position="1778"/>
    </location>
</feature>
<feature type="repeat" description="PPR" evidence="7">
    <location>
        <begin position="1569"/>
        <end position="1603"/>
    </location>
</feature>
<reference evidence="10 11" key="1">
    <citation type="journal article" date="2021" name="bioRxiv">
        <title>Chromosome-scale and haplotype-resolved genome assembly of a tetraploid potato cultivar.</title>
        <authorList>
            <person name="Sun H."/>
            <person name="Jiao W.-B."/>
            <person name="Krause K."/>
            <person name="Campoy J.A."/>
            <person name="Goel M."/>
            <person name="Folz-Donahue K."/>
            <person name="Kukat C."/>
            <person name="Huettel B."/>
            <person name="Schneeberger K."/>
        </authorList>
    </citation>
    <scope>NUCLEOTIDE SEQUENCE [LARGE SCALE GENOMIC DNA]</scope>
    <source>
        <strain evidence="10">SolTubOtavaFocal</strain>
        <tissue evidence="10">Leaves</tissue>
    </source>
</reference>
<feature type="repeat" description="PPR" evidence="7">
    <location>
        <begin position="1639"/>
        <end position="1673"/>
    </location>
</feature>
<feature type="domain" description="NAC" evidence="9">
    <location>
        <begin position="1955"/>
        <end position="2115"/>
    </location>
</feature>
<dbReference type="Pfam" id="PF25772">
    <property type="entry name" value="HEAT_RRP12_N"/>
    <property type="match status" value="1"/>
</dbReference>
<dbReference type="InterPro" id="IPR012978">
    <property type="entry name" value="HEAT_RRP12"/>
</dbReference>
<feature type="repeat" description="PPR" evidence="7">
    <location>
        <begin position="1499"/>
        <end position="1533"/>
    </location>
</feature>
<dbReference type="Pfam" id="PF13812">
    <property type="entry name" value="PPR_3"/>
    <property type="match status" value="2"/>
</dbReference>
<feature type="repeat" description="PPR" evidence="7">
    <location>
        <begin position="1709"/>
        <end position="1743"/>
    </location>
</feature>
<evidence type="ECO:0000256" key="7">
    <source>
        <dbReference type="PROSITE-ProRule" id="PRU00708"/>
    </source>
</evidence>
<comment type="caution">
    <text evidence="10">The sequence shown here is derived from an EMBL/GenBank/DDBJ whole genome shotgun (WGS) entry which is preliminary data.</text>
</comment>
<dbReference type="Proteomes" id="UP000826656">
    <property type="component" value="Unassembled WGS sequence"/>
</dbReference>
<evidence type="ECO:0000256" key="4">
    <source>
        <dbReference type="ARBA" id="ARBA00023125"/>
    </source>
</evidence>
<keyword evidence="5" id="KW-0804">Transcription</keyword>
<dbReference type="Pfam" id="PF08161">
    <property type="entry name" value="RRP12_HEAT"/>
    <property type="match status" value="1"/>
</dbReference>
<keyword evidence="6" id="KW-0539">Nucleus</keyword>
<keyword evidence="4" id="KW-0238">DNA-binding</keyword>
<sequence>MDPQDNNNVFNDNSDICQQLLQRYGKSSAPQHRHLCAIAAATRSITQAESLPITPFSYFASTISTISNSQESLDPQALSGLSSFLSIVLPLVHNEDVSSDKVAEAIEFLVGLLEKETVESEGGLGTSTVRAFVKCLGVLIGFCDKEDWDSVKVGFEILVKFAIDKRPKVRKCAHDCILTVFKSFGSSSVAKKAGERIYSLIKGNIALAMKLSDPKEISGSKDEHQEVLHSLNILKPIIPYLRVKDNEKVLAQLVELMRSQSSAFTRHIFDNIGAILDVSKIEIILLEADTIIKALISYMLSAETPADNVLFAATLAKGIIDKLHDDGMSAWVTYLPLVVGSISGLLTRPENIALPASNILKEMINAHIDVKKFLTGKKQAVDDEALSSSEFETVKAICLVFENVLLSSSEYPNDHILAVLSVMFLKLGEVLDFCAKDIILKLADWMIVASGDAAYDTKNLQECIGSAVIAMGPEKLLALLPISLNTKDYSFSNSWLVPVLNKYICGSSLEFFMKHVVPLAVSFEQASCKVKKSVIREELLAYARECWGLLPAFCRCPSDVHKNAQALTTLLIPFLKEDSFMLENISAALQELVNRNKNALASDNFSGEHIVHQTENENLDLALEFKRKCTCSKKSSSKNIKALASCSEEWLRALINVFFKASPANYQQFKEAIGCLTSITDSSLTQRIFTSSMERTGITNEIGEYKKLGLHSTDNKENNSTLLGEVAKRCIILELGSCFVEGSGEDLIKVLFGIARDVLETTHGAGHLEAYHILSRILEKHSWFHSSHAEQLMDLLARVKPPTDTKTLTSRFAFYKTLLIDALQGNDEENTQAFLILNEIILALKDSTEEGRKTAYDALIGVCSSLRDSSSAKSDESYKKFVDMIIAYLSGSSPHIKSGAVSALSVLVYSDVNICLSVPDLVPSVLTLLQSKDVEVTKAVLGFVKVFVSSIQANDLHNLLSDIVNGVLPWSSVSRHHFRSKVTVIVEILMRKCGVAAVKSVAAEKYKNFLKTVSENRHGKSSSKEDGSAEMESTPSDSRWQHKRKDRESSDSFKEKNSRGSHKRMKRKEGEKDSSTNFTKKGFMGGKARNSEMKRKNNTTDEPYRKLVNRTKEFGRRKQEGSKTPPQKRDNGGKLKREGFRGKGKIDRQKRPADGTRGPVSQKQQKPKNDNKAAFEEKKKASVDYDKGIHKVTVRIDGFRKSDLPKHQRLRVEGDRFQKDWGVSEVVEKIMKINHWDDIEGVLNCWAGRFARKNFPILIKEITQTGSIEHSIHVFNWMKNQKNYCARSDIYNMMIRLHARHNRVDQARGLFFEMQKWRCQPNVETYNALISAHGKAGQWRWAKNIMEDMLRASIPPNRSTYNNLINACGSSGNWREALKVCKEMTENGVGPDLVTHNIVLSAYKNGSQYTKALSYYELMKGTKVRPDTTTLNIVIHCLVKLEQYQKAVEIFNSMREKRSECIPDIVTFTTIMHMYSVSGQIKNCEAVFNTMLAEGLKPNIVSYNTLVGAYASRGMAQEALSIFDKMKSNGTRPDVVSYTSLLNAYGRSEQPERAMETFEQMKRNNLKPNLVSYNVLIDAYGSNGLLDKAVQVLREMEHDGLQPNVVTISTLLAASGRCCQKVNIDSILTAAKMRGIELNTVAYNSALGSYLNAGEYEKALSLYKLMRKKKVMPDSVTYNVLISGCCRMSNYSEALEFLDEMIALKIPLTKEVCSSAICAYTKQGQLAKSESMFSMMKMEGFQPDVIAYTTMLNAYSVGENWEKAFAVFQEMELNGVLPDAIACSALMRSFNRGCQPDKVLLVADFMRERNIPFTEAVLFELVSASSILRDWRMITEITTTMEASLPYVSVGTLNQLLHSIGKSGKTETMIKFFYKVVTSGTEVNLTTYSVLLKNLLASGNWRKYIEVLEWMEDGRLQPSSNMYDDILFFAQRSGGTENAAVIKQRVEKSGSSKATDNGGCSKATDKELMKYLVKYVIGKPFACKHTVMEDVDEVYGIRVFSPLQILETTQGMTTNTRCIITFQNKEKCKMFISKDTPGFWKPNPKIKSIFDSNDKHIGNIKISWYYYYDTNNGRRKSSKGLRKSEWHIREYYLSSKYLPPNKVERKHVILTMMMKTKEQKYGNSNNNNQGKSDKAMQIIQSPQGGHVQLDHKYDDAVGMSVENQIIMQSLQSLQLSDKAMQIIQSPQGGRVQVDHTNGDAVGMSVENQLIMQSLQSLQL</sequence>
<evidence type="ECO:0000256" key="3">
    <source>
        <dbReference type="ARBA" id="ARBA00023015"/>
    </source>
</evidence>
<name>A0ABQ7V6U5_SOLTU</name>
<dbReference type="InterPro" id="IPR003441">
    <property type="entry name" value="NAC-dom"/>
</dbReference>
<evidence type="ECO:0000256" key="2">
    <source>
        <dbReference type="ARBA" id="ARBA00022737"/>
    </source>
</evidence>
<evidence type="ECO:0000259" key="9">
    <source>
        <dbReference type="PROSITE" id="PS51005"/>
    </source>
</evidence>
<dbReference type="SUPFAM" id="SSF48371">
    <property type="entry name" value="ARM repeat"/>
    <property type="match status" value="1"/>
</dbReference>
<dbReference type="PROSITE" id="PS51375">
    <property type="entry name" value="PPR"/>
    <property type="match status" value="14"/>
</dbReference>
<feature type="repeat" description="PPR" evidence="7">
    <location>
        <begin position="1534"/>
        <end position="1568"/>
    </location>
</feature>
<dbReference type="Pfam" id="PF13041">
    <property type="entry name" value="PPR_2"/>
    <property type="match status" value="4"/>
</dbReference>
<feature type="repeat" description="PPR" evidence="7">
    <location>
        <begin position="1322"/>
        <end position="1356"/>
    </location>
</feature>
<dbReference type="Pfam" id="PF01535">
    <property type="entry name" value="PPR"/>
    <property type="match status" value="4"/>
</dbReference>
<evidence type="ECO:0000256" key="5">
    <source>
        <dbReference type="ARBA" id="ARBA00023163"/>
    </source>
</evidence>
<feature type="region of interest" description="Disordered" evidence="8">
    <location>
        <begin position="1015"/>
        <end position="1179"/>
    </location>
</feature>
<dbReference type="NCBIfam" id="TIGR00756">
    <property type="entry name" value="PPR"/>
    <property type="match status" value="13"/>
</dbReference>
<dbReference type="PROSITE" id="PS51005">
    <property type="entry name" value="NAC"/>
    <property type="match status" value="1"/>
</dbReference>
<dbReference type="SUPFAM" id="SSF48452">
    <property type="entry name" value="TPR-like"/>
    <property type="match status" value="1"/>
</dbReference>
<feature type="repeat" description="PPR" evidence="7">
    <location>
        <begin position="1427"/>
        <end position="1461"/>
    </location>
</feature>
<dbReference type="InterPro" id="IPR057860">
    <property type="entry name" value="HEAT_RRP12_N"/>
</dbReference>
<dbReference type="Gene3D" id="1.25.10.10">
    <property type="entry name" value="Leucine-rich Repeat Variant"/>
    <property type="match status" value="1"/>
</dbReference>
<feature type="compositionally biased region" description="Basic and acidic residues" evidence="8">
    <location>
        <begin position="1167"/>
        <end position="1179"/>
    </location>
</feature>
<evidence type="ECO:0000313" key="11">
    <source>
        <dbReference type="Proteomes" id="UP000826656"/>
    </source>
</evidence>
<gene>
    <name evidence="10" type="ORF">KY290_023303</name>
</gene>
<keyword evidence="2" id="KW-0677">Repeat</keyword>
<dbReference type="InterPro" id="IPR016024">
    <property type="entry name" value="ARM-type_fold"/>
</dbReference>
<keyword evidence="11" id="KW-1185">Reference proteome</keyword>